<dbReference type="InterPro" id="IPR011051">
    <property type="entry name" value="RmlC_Cupin_sf"/>
</dbReference>
<gene>
    <name evidence="1" type="ORF">ACFODX_07270</name>
</gene>
<accession>A0ABV7FFF9</accession>
<comment type="caution">
    <text evidence="1">The sequence shown here is derived from an EMBL/GenBank/DDBJ whole genome shotgun (WGS) entry which is preliminary data.</text>
</comment>
<evidence type="ECO:0000313" key="2">
    <source>
        <dbReference type="Proteomes" id="UP001595555"/>
    </source>
</evidence>
<dbReference type="SUPFAM" id="SSF51182">
    <property type="entry name" value="RmlC-like cupins"/>
    <property type="match status" value="1"/>
</dbReference>
<dbReference type="EMBL" id="JBHRTF010000003">
    <property type="protein sequence ID" value="MFC3115353.1"/>
    <property type="molecule type" value="Genomic_DNA"/>
</dbReference>
<proteinExistence type="predicted"/>
<reference evidence="2" key="1">
    <citation type="journal article" date="2019" name="Int. J. Syst. Evol. Microbiol.">
        <title>The Global Catalogue of Microorganisms (GCM) 10K type strain sequencing project: providing services to taxonomists for standard genome sequencing and annotation.</title>
        <authorList>
            <consortium name="The Broad Institute Genomics Platform"/>
            <consortium name="The Broad Institute Genome Sequencing Center for Infectious Disease"/>
            <person name="Wu L."/>
            <person name="Ma J."/>
        </authorList>
    </citation>
    <scope>NUCLEOTIDE SEQUENCE [LARGE SCALE GENOMIC DNA]</scope>
    <source>
        <strain evidence="2">KCTC 52237</strain>
    </source>
</reference>
<name>A0ABV7FFF9_9GAMM</name>
<protein>
    <submittedName>
        <fullName evidence="1">Uncharacterized protein</fullName>
    </submittedName>
</protein>
<sequence length="467" mass="51902">MILFSLDKHTTPADFLSVQRARFADCSANTQSPQVFTVAFSHNASYLSEQPQQELLAFVWLAVSCDSASNPSISVSIFPATTEHLRAIEQLAAEPEAILAYCEAANLAHVRLDLPLLLEPIYIPKPWGQEIWYTGIEARGQAAVKCDRGSLPLPWVLEFLRPQLGLAATDNLILLKILDPLAEAPYGDLYFELHEQKQEVYVVTHVDATAWPGGKGAIQLGFNPAARANYATTDDFKAGYLHAVREYEQTRRAIDDLLDRKKQELGISLSEPVAVTQVKLWLKELSQHPDNKALIDREQELKQAMDRFIALHPLEVGDVVAVPRLVPHALQHGVRVVEFQTPVYERRILSFGQKVLTQNHWDTEVALQLVDMDAEPFISPVQLAHTDSAQIQRIVNFDDFEVQRIVLKGDCQLSVSCYGLLMVLEGSVCIDDTLIASGNVALLPAQVTPQVLYSSSAVLLWAIPRSG</sequence>
<evidence type="ECO:0000313" key="1">
    <source>
        <dbReference type="EMBL" id="MFC3115353.1"/>
    </source>
</evidence>
<dbReference type="Proteomes" id="UP001595555">
    <property type="component" value="Unassembled WGS sequence"/>
</dbReference>
<organism evidence="1 2">
    <name type="scientific">Cellvibrio fontiphilus</name>
    <dbReference type="NCBI Taxonomy" id="1815559"/>
    <lineage>
        <taxon>Bacteria</taxon>
        <taxon>Pseudomonadati</taxon>
        <taxon>Pseudomonadota</taxon>
        <taxon>Gammaproteobacteria</taxon>
        <taxon>Cellvibrionales</taxon>
        <taxon>Cellvibrionaceae</taxon>
        <taxon>Cellvibrio</taxon>
    </lineage>
</organism>
<keyword evidence="2" id="KW-1185">Reference proteome</keyword>
<dbReference type="RefSeq" id="WP_378117571.1">
    <property type="nucleotide sequence ID" value="NZ_JBHRTF010000003.1"/>
</dbReference>